<evidence type="ECO:0000313" key="2">
    <source>
        <dbReference type="EMBL" id="CAG7714085.1"/>
    </source>
</evidence>
<accession>A0A8J2JX37</accession>
<comment type="caution">
    <text evidence="2">The sequence shown here is derived from an EMBL/GenBank/DDBJ whole genome shotgun (WGS) entry which is preliminary data.</text>
</comment>
<name>A0A8J2JX37_9HEXA</name>
<protein>
    <submittedName>
        <fullName evidence="2">Uncharacterized protein</fullName>
    </submittedName>
</protein>
<dbReference type="AlphaFoldDB" id="A0A8J2JX37"/>
<sequence length="102" mass="11325">HSRITSTKDSVILKKKSRDRGKRGRGSDDSDENHLHEPDPKKHYMGGHVGFSRNNIEIPDKGESAISIANDFDDAMARQESVRAAEISQGYNVIPGEPLLKL</sequence>
<feature type="non-terminal residue" evidence="2">
    <location>
        <position position="102"/>
    </location>
</feature>
<gene>
    <name evidence="2" type="ORF">AFUS01_LOCUS5265</name>
</gene>
<evidence type="ECO:0000313" key="3">
    <source>
        <dbReference type="Proteomes" id="UP000708208"/>
    </source>
</evidence>
<proteinExistence type="predicted"/>
<evidence type="ECO:0000256" key="1">
    <source>
        <dbReference type="SAM" id="MobiDB-lite"/>
    </source>
</evidence>
<feature type="region of interest" description="Disordered" evidence="1">
    <location>
        <begin position="1"/>
        <end position="54"/>
    </location>
</feature>
<feature type="compositionally biased region" description="Basic and acidic residues" evidence="1">
    <location>
        <begin position="25"/>
        <end position="42"/>
    </location>
</feature>
<keyword evidence="3" id="KW-1185">Reference proteome</keyword>
<feature type="non-terminal residue" evidence="2">
    <location>
        <position position="1"/>
    </location>
</feature>
<organism evidence="2 3">
    <name type="scientific">Allacma fusca</name>
    <dbReference type="NCBI Taxonomy" id="39272"/>
    <lineage>
        <taxon>Eukaryota</taxon>
        <taxon>Metazoa</taxon>
        <taxon>Ecdysozoa</taxon>
        <taxon>Arthropoda</taxon>
        <taxon>Hexapoda</taxon>
        <taxon>Collembola</taxon>
        <taxon>Symphypleona</taxon>
        <taxon>Sminthuridae</taxon>
        <taxon>Allacma</taxon>
    </lineage>
</organism>
<reference evidence="2" key="1">
    <citation type="submission" date="2021-06" db="EMBL/GenBank/DDBJ databases">
        <authorList>
            <person name="Hodson N. C."/>
            <person name="Mongue J. A."/>
            <person name="Jaron S. K."/>
        </authorList>
    </citation>
    <scope>NUCLEOTIDE SEQUENCE</scope>
</reference>
<dbReference type="EMBL" id="CAJVCH010033317">
    <property type="protein sequence ID" value="CAG7714085.1"/>
    <property type="molecule type" value="Genomic_DNA"/>
</dbReference>
<feature type="compositionally biased region" description="Basic residues" evidence="1">
    <location>
        <begin position="13"/>
        <end position="24"/>
    </location>
</feature>
<dbReference type="Proteomes" id="UP000708208">
    <property type="component" value="Unassembled WGS sequence"/>
</dbReference>